<comment type="similarity">
    <text evidence="1 4">Belongs to the short-chain dehydrogenases/reductases (SDR) family.</text>
</comment>
<evidence type="ECO:0000256" key="2">
    <source>
        <dbReference type="ARBA" id="ARBA00022857"/>
    </source>
</evidence>
<dbReference type="OrthoDB" id="5371740at2759"/>
<dbReference type="STRING" id="1182542.W9YBD2"/>
<dbReference type="PRINTS" id="PR00080">
    <property type="entry name" value="SDRFAMILY"/>
</dbReference>
<evidence type="ECO:0000313" key="6">
    <source>
        <dbReference type="Proteomes" id="UP000019478"/>
    </source>
</evidence>
<dbReference type="Gene3D" id="3.40.50.720">
    <property type="entry name" value="NAD(P)-binding Rossmann-like Domain"/>
    <property type="match status" value="1"/>
</dbReference>
<dbReference type="AlphaFoldDB" id="W9YBD2"/>
<dbReference type="GeneID" id="19167369"/>
<evidence type="ECO:0000256" key="1">
    <source>
        <dbReference type="ARBA" id="ARBA00006484"/>
    </source>
</evidence>
<evidence type="ECO:0008006" key="7">
    <source>
        <dbReference type="Google" id="ProtNLM"/>
    </source>
</evidence>
<dbReference type="InterPro" id="IPR020904">
    <property type="entry name" value="Sc_DH/Rdtase_CS"/>
</dbReference>
<dbReference type="PANTHER" id="PTHR44229">
    <property type="entry name" value="15-HYDROXYPROSTAGLANDIN DEHYDROGENASE [NAD(+)]"/>
    <property type="match status" value="1"/>
</dbReference>
<evidence type="ECO:0000256" key="3">
    <source>
        <dbReference type="ARBA" id="ARBA00023002"/>
    </source>
</evidence>
<dbReference type="PRINTS" id="PR00081">
    <property type="entry name" value="GDHRDH"/>
</dbReference>
<keyword evidence="6" id="KW-1185">Reference proteome</keyword>
<dbReference type="EMBL" id="AMGY01000002">
    <property type="protein sequence ID" value="EXJ90172.1"/>
    <property type="molecule type" value="Genomic_DNA"/>
</dbReference>
<protein>
    <recommendedName>
        <fullName evidence="7">15-hydroxyprostaglandin dehydrogenase (NAD)</fullName>
    </recommendedName>
</protein>
<dbReference type="GO" id="GO:0005737">
    <property type="term" value="C:cytoplasm"/>
    <property type="evidence" value="ECO:0007669"/>
    <property type="project" value="TreeGrafter"/>
</dbReference>
<dbReference type="HOGENOM" id="CLU_010194_13_0_1"/>
<organism evidence="5 6">
    <name type="scientific">Capronia epimyces CBS 606.96</name>
    <dbReference type="NCBI Taxonomy" id="1182542"/>
    <lineage>
        <taxon>Eukaryota</taxon>
        <taxon>Fungi</taxon>
        <taxon>Dikarya</taxon>
        <taxon>Ascomycota</taxon>
        <taxon>Pezizomycotina</taxon>
        <taxon>Eurotiomycetes</taxon>
        <taxon>Chaetothyriomycetidae</taxon>
        <taxon>Chaetothyriales</taxon>
        <taxon>Herpotrichiellaceae</taxon>
        <taxon>Capronia</taxon>
    </lineage>
</organism>
<comment type="caution">
    <text evidence="5">The sequence shown here is derived from an EMBL/GenBank/DDBJ whole genome shotgun (WGS) entry which is preliminary data.</text>
</comment>
<dbReference type="PANTHER" id="PTHR44229:SF4">
    <property type="entry name" value="15-HYDROXYPROSTAGLANDIN DEHYDROGENASE [NAD(+)]"/>
    <property type="match status" value="1"/>
</dbReference>
<dbReference type="InterPro" id="IPR002347">
    <property type="entry name" value="SDR_fam"/>
</dbReference>
<sequence length="263" mass="28423">MGLAVAESLSRSGWRVSIVDLNENDGQAAAQKVGGIFTKANVTVYEELAHAFGKTWKEYGRIDFVFANAGIVERASFYAKQEETADGLPPSPNMLASRVMFDGAIATVYLGLHFLRKNSPAGGSIIILASSAGIYPAPNGPLYTASKHGMVGLTRALASRLWAENIHISCICPGAVATGLMPAEAFQQMNQDTFTPLEKIASVVQSLLEREEVTSGAAVEVVGQKHYLRWRPEFCDETMEKCWDSFGGTSAIRDGGLTTNWKQ</sequence>
<evidence type="ECO:0000313" key="5">
    <source>
        <dbReference type="EMBL" id="EXJ90172.1"/>
    </source>
</evidence>
<accession>W9YBD2</accession>
<evidence type="ECO:0000256" key="4">
    <source>
        <dbReference type="RuleBase" id="RU000363"/>
    </source>
</evidence>
<dbReference type="PROSITE" id="PS00061">
    <property type="entry name" value="ADH_SHORT"/>
    <property type="match status" value="1"/>
</dbReference>
<dbReference type="RefSeq" id="XP_007731569.1">
    <property type="nucleotide sequence ID" value="XM_007733379.1"/>
</dbReference>
<keyword evidence="2" id="KW-0521">NADP</keyword>
<dbReference type="Proteomes" id="UP000019478">
    <property type="component" value="Unassembled WGS sequence"/>
</dbReference>
<reference evidence="5 6" key="1">
    <citation type="submission" date="2013-03" db="EMBL/GenBank/DDBJ databases">
        <title>The Genome Sequence of Capronia epimyces CBS 606.96.</title>
        <authorList>
            <consortium name="The Broad Institute Genomics Platform"/>
            <person name="Cuomo C."/>
            <person name="de Hoog S."/>
            <person name="Gorbushina A."/>
            <person name="Walker B."/>
            <person name="Young S.K."/>
            <person name="Zeng Q."/>
            <person name="Gargeya S."/>
            <person name="Fitzgerald M."/>
            <person name="Haas B."/>
            <person name="Abouelleil A."/>
            <person name="Allen A.W."/>
            <person name="Alvarado L."/>
            <person name="Arachchi H.M."/>
            <person name="Berlin A.M."/>
            <person name="Chapman S.B."/>
            <person name="Gainer-Dewar J."/>
            <person name="Goldberg J."/>
            <person name="Griggs A."/>
            <person name="Gujja S."/>
            <person name="Hansen M."/>
            <person name="Howarth C."/>
            <person name="Imamovic A."/>
            <person name="Ireland A."/>
            <person name="Larimer J."/>
            <person name="McCowan C."/>
            <person name="Murphy C."/>
            <person name="Pearson M."/>
            <person name="Poon T.W."/>
            <person name="Priest M."/>
            <person name="Roberts A."/>
            <person name="Saif S."/>
            <person name="Shea T."/>
            <person name="Sisk P."/>
            <person name="Sykes S."/>
            <person name="Wortman J."/>
            <person name="Nusbaum C."/>
            <person name="Birren B."/>
        </authorList>
    </citation>
    <scope>NUCLEOTIDE SEQUENCE [LARGE SCALE GENOMIC DNA]</scope>
    <source>
        <strain evidence="5 6">CBS 606.96</strain>
    </source>
</reference>
<dbReference type="Pfam" id="PF00106">
    <property type="entry name" value="adh_short"/>
    <property type="match status" value="1"/>
</dbReference>
<dbReference type="eggNOG" id="KOG4169">
    <property type="taxonomic scope" value="Eukaryota"/>
</dbReference>
<keyword evidence="3" id="KW-0560">Oxidoreductase</keyword>
<proteinExistence type="inferred from homology"/>
<gene>
    <name evidence="5" type="ORF">A1O3_03241</name>
</gene>
<dbReference type="GO" id="GO:0016616">
    <property type="term" value="F:oxidoreductase activity, acting on the CH-OH group of donors, NAD or NADP as acceptor"/>
    <property type="evidence" value="ECO:0007669"/>
    <property type="project" value="TreeGrafter"/>
</dbReference>
<dbReference type="SUPFAM" id="SSF51735">
    <property type="entry name" value="NAD(P)-binding Rossmann-fold domains"/>
    <property type="match status" value="1"/>
</dbReference>
<dbReference type="InterPro" id="IPR036291">
    <property type="entry name" value="NAD(P)-bd_dom_sf"/>
</dbReference>
<name>W9YBD2_9EURO</name>